<dbReference type="SUPFAM" id="SSF55785">
    <property type="entry name" value="PYP-like sensor domain (PAS domain)"/>
    <property type="match status" value="1"/>
</dbReference>
<feature type="domain" description="PAS" evidence="3">
    <location>
        <begin position="34"/>
        <end position="104"/>
    </location>
</feature>
<dbReference type="SUPFAM" id="SSF55874">
    <property type="entry name" value="ATPase domain of HSP90 chaperone/DNA topoisomerase II/histidine kinase"/>
    <property type="match status" value="1"/>
</dbReference>
<dbReference type="Pfam" id="PF08448">
    <property type="entry name" value="PAS_4"/>
    <property type="match status" value="1"/>
</dbReference>
<evidence type="ECO:0000256" key="2">
    <source>
        <dbReference type="SAM" id="MobiDB-lite"/>
    </source>
</evidence>
<dbReference type="Pfam" id="PF13185">
    <property type="entry name" value="GAF_2"/>
    <property type="match status" value="1"/>
</dbReference>
<protein>
    <submittedName>
        <fullName evidence="4">PAS domain S-box-containing protein</fullName>
    </submittedName>
</protein>
<dbReference type="InterPro" id="IPR029016">
    <property type="entry name" value="GAF-like_dom_sf"/>
</dbReference>
<sequence length="714" mass="75177">MLRDAPPATQPVLSRKGEPGDRVGPVNRAQEPAEGLTLEALFSQSPQGLHIFDAGLRLVRINPATAAMRGRDARELVGLPLREVFALEDPDSVEALARSVLEDGRPVLERRVRAFLDPPTAAVRTYSVSLFRLRSPAGAVLGLAATVVDVTELVVAEAGSQALDAVRARVGVSLDAVEICRELAEVLTGGMADAVVVEIVDALMTGDDPPLLPLPPFVALHGAAVQRRGADTGSGPFGSSHPPDATSPVGLALAQGRPVTVTLAGEPAWLHASADHAAAVRGEVPATVLVVPFLLRGTLLGLASLYRFEGSPSFTQEDTVLAATVADYVALCLDNSRRYTREHAVAATVQRRFLPQAPQAAVGLETAQGHLATPSASGGWYDVIPLSSARTALVIGEVDGSGIHTSATMGQLRTALRCLASLDLQPDELLARLDETTRQLAAERRALPAADPLREQALTANCLYAVYDPVSGTLTAARAGHPGLVLVSRDGTLAEVDLPDGPTLGTSETAPFAATRMPVPDGTVLALTTPALFASLGPQALHAHLVAAGGRPLREQCDQTLHASADARHAGAVMLLLGRAIGLDLDASADWNLEPDERAPAQARSLVRTQLGRWGLSEEAVYATELVVSELVTNVVRYGEPPCRLRLIHADRLSVEVSDGEASSPHLRHARTTDEGGRGLYIVSQLADRWGVRFAAQGKTVWVEQHVAVGTDPP</sequence>
<organism evidence="4 5">
    <name type="scientific">Streptacidiphilus jiangxiensis</name>
    <dbReference type="NCBI Taxonomy" id="235985"/>
    <lineage>
        <taxon>Bacteria</taxon>
        <taxon>Bacillati</taxon>
        <taxon>Actinomycetota</taxon>
        <taxon>Actinomycetes</taxon>
        <taxon>Kitasatosporales</taxon>
        <taxon>Streptomycetaceae</taxon>
        <taxon>Streptacidiphilus</taxon>
    </lineage>
</organism>
<dbReference type="NCBIfam" id="TIGR00229">
    <property type="entry name" value="sensory_box"/>
    <property type="match status" value="1"/>
</dbReference>
<dbReference type="InterPro" id="IPR036890">
    <property type="entry name" value="HATPase_C_sf"/>
</dbReference>
<dbReference type="InterPro" id="IPR003018">
    <property type="entry name" value="GAF"/>
</dbReference>
<dbReference type="FunFam" id="3.30.565.10:FF:000028">
    <property type="entry name" value="PAS sensor protein"/>
    <property type="match status" value="1"/>
</dbReference>
<gene>
    <name evidence="4" type="ORF">SAMN05414137_12099</name>
</gene>
<dbReference type="eggNOG" id="COG2203">
    <property type="taxonomic scope" value="Bacteria"/>
</dbReference>
<accession>A0A1H7WFR9</accession>
<keyword evidence="1" id="KW-0378">Hydrolase</keyword>
<dbReference type="PANTHER" id="PTHR43156:SF2">
    <property type="entry name" value="STAGE II SPORULATION PROTEIN E"/>
    <property type="match status" value="1"/>
</dbReference>
<dbReference type="Gene3D" id="3.30.450.40">
    <property type="match status" value="1"/>
</dbReference>
<keyword evidence="5" id="KW-1185">Reference proteome</keyword>
<dbReference type="InterPro" id="IPR036457">
    <property type="entry name" value="PPM-type-like_dom_sf"/>
</dbReference>
<name>A0A1H7WFR9_STRJI</name>
<dbReference type="SMART" id="SM00065">
    <property type="entry name" value="GAF"/>
    <property type="match status" value="1"/>
</dbReference>
<dbReference type="Gene3D" id="3.30.450.20">
    <property type="entry name" value="PAS domain"/>
    <property type="match status" value="1"/>
</dbReference>
<dbReference type="CDD" id="cd00130">
    <property type="entry name" value="PAS"/>
    <property type="match status" value="1"/>
</dbReference>
<proteinExistence type="predicted"/>
<dbReference type="Pfam" id="PF07228">
    <property type="entry name" value="SpoIIE"/>
    <property type="match status" value="1"/>
</dbReference>
<dbReference type="CDD" id="cd16936">
    <property type="entry name" value="HATPase_RsbW-like"/>
    <property type="match status" value="1"/>
</dbReference>
<dbReference type="AlphaFoldDB" id="A0A1H7WFR9"/>
<dbReference type="STRING" id="235985.SAMN05414137_12099"/>
<feature type="region of interest" description="Disordered" evidence="2">
    <location>
        <begin position="229"/>
        <end position="248"/>
    </location>
</feature>
<dbReference type="GO" id="GO:0016791">
    <property type="term" value="F:phosphatase activity"/>
    <property type="evidence" value="ECO:0007669"/>
    <property type="project" value="TreeGrafter"/>
</dbReference>
<dbReference type="SMART" id="SM00091">
    <property type="entry name" value="PAS"/>
    <property type="match status" value="1"/>
</dbReference>
<dbReference type="Gene3D" id="3.60.40.10">
    <property type="entry name" value="PPM-type phosphatase domain"/>
    <property type="match status" value="1"/>
</dbReference>
<dbReference type="InterPro" id="IPR001932">
    <property type="entry name" value="PPM-type_phosphatase-like_dom"/>
</dbReference>
<dbReference type="Proteomes" id="UP000183015">
    <property type="component" value="Unassembled WGS sequence"/>
</dbReference>
<dbReference type="InterPro" id="IPR013656">
    <property type="entry name" value="PAS_4"/>
</dbReference>
<evidence type="ECO:0000313" key="4">
    <source>
        <dbReference type="EMBL" id="SEM19717.1"/>
    </source>
</evidence>
<dbReference type="OrthoDB" id="118142at2"/>
<feature type="region of interest" description="Disordered" evidence="2">
    <location>
        <begin position="1"/>
        <end position="28"/>
    </location>
</feature>
<dbReference type="PANTHER" id="PTHR43156">
    <property type="entry name" value="STAGE II SPORULATION PROTEIN E-RELATED"/>
    <property type="match status" value="1"/>
</dbReference>
<dbReference type="PROSITE" id="PS50112">
    <property type="entry name" value="PAS"/>
    <property type="match status" value="1"/>
</dbReference>
<dbReference type="Gene3D" id="3.30.565.10">
    <property type="entry name" value="Histidine kinase-like ATPase, C-terminal domain"/>
    <property type="match status" value="1"/>
</dbReference>
<evidence type="ECO:0000259" key="3">
    <source>
        <dbReference type="PROSITE" id="PS50112"/>
    </source>
</evidence>
<dbReference type="InterPro" id="IPR000014">
    <property type="entry name" value="PAS"/>
</dbReference>
<dbReference type="InterPro" id="IPR052016">
    <property type="entry name" value="Bact_Sigma-Reg"/>
</dbReference>
<dbReference type="SUPFAM" id="SSF55781">
    <property type="entry name" value="GAF domain-like"/>
    <property type="match status" value="1"/>
</dbReference>
<dbReference type="InterPro" id="IPR035965">
    <property type="entry name" value="PAS-like_dom_sf"/>
</dbReference>
<dbReference type="EMBL" id="FOAZ01000020">
    <property type="protein sequence ID" value="SEM19717.1"/>
    <property type="molecule type" value="Genomic_DNA"/>
</dbReference>
<dbReference type="eggNOG" id="COG2208">
    <property type="taxonomic scope" value="Bacteria"/>
</dbReference>
<evidence type="ECO:0000313" key="5">
    <source>
        <dbReference type="Proteomes" id="UP000183015"/>
    </source>
</evidence>
<dbReference type="InterPro" id="IPR003594">
    <property type="entry name" value="HATPase_dom"/>
</dbReference>
<reference evidence="5" key="1">
    <citation type="submission" date="2016-10" db="EMBL/GenBank/DDBJ databases">
        <authorList>
            <person name="Varghese N."/>
        </authorList>
    </citation>
    <scope>NUCLEOTIDE SEQUENCE [LARGE SCALE GENOMIC DNA]</scope>
    <source>
        <strain evidence="5">DSM 45096 / BCRC 16803 / CGMCC 4.1857 / CIP 109030 / JCM 12277 / KCTC 19219 / NBRC 100920 / 33214</strain>
    </source>
</reference>
<dbReference type="Pfam" id="PF13581">
    <property type="entry name" value="HATPase_c_2"/>
    <property type="match status" value="1"/>
</dbReference>
<dbReference type="SMART" id="SM00331">
    <property type="entry name" value="PP2C_SIG"/>
    <property type="match status" value="1"/>
</dbReference>
<evidence type="ECO:0000256" key="1">
    <source>
        <dbReference type="ARBA" id="ARBA00022801"/>
    </source>
</evidence>